<protein>
    <submittedName>
        <fullName evidence="2 4">Uncharacterized protein</fullName>
    </submittedName>
</protein>
<dbReference type="EMBL" id="UZAH01032841">
    <property type="protein sequence ID" value="VDP24142.1"/>
    <property type="molecule type" value="Genomic_DNA"/>
</dbReference>
<accession>A0A3P8BDG9</accession>
<dbReference type="WBParaSite" id="HPBE_0002126701-mRNA-1">
    <property type="protein sequence ID" value="HPBE_0002126701-mRNA-1"/>
    <property type="gene ID" value="HPBE_0002126701"/>
</dbReference>
<reference evidence="4" key="2">
    <citation type="submission" date="2019-09" db="UniProtKB">
        <authorList>
            <consortium name="WormBaseParasite"/>
        </authorList>
    </citation>
    <scope>IDENTIFICATION</scope>
</reference>
<evidence type="ECO:0000313" key="3">
    <source>
        <dbReference type="Proteomes" id="UP000050761"/>
    </source>
</evidence>
<evidence type="ECO:0000313" key="2">
    <source>
        <dbReference type="EMBL" id="VDP24142.1"/>
    </source>
</evidence>
<proteinExistence type="predicted"/>
<feature type="region of interest" description="Disordered" evidence="1">
    <location>
        <begin position="33"/>
        <end position="63"/>
    </location>
</feature>
<dbReference type="Proteomes" id="UP000050761">
    <property type="component" value="Unassembled WGS sequence"/>
</dbReference>
<feature type="compositionally biased region" description="Basic and acidic residues" evidence="1">
    <location>
        <begin position="40"/>
        <end position="51"/>
    </location>
</feature>
<sequence>MRLSPVRRQQVHGLRRRGELGHLAPGDVLSRYANGSRQRSTPDVRDDDRQNTHRKHASRALSMGPFRQETVRRPWQAAVHLQHPTDEHRFVHCWRFELHRRVFESGLCCLLTGCVPFGIKRCHVLAFRKWI</sequence>
<dbReference type="AlphaFoldDB" id="A0A183GFS1"/>
<keyword evidence="3" id="KW-1185">Reference proteome</keyword>
<reference evidence="2 3" key="1">
    <citation type="submission" date="2018-11" db="EMBL/GenBank/DDBJ databases">
        <authorList>
            <consortium name="Pathogen Informatics"/>
        </authorList>
    </citation>
    <scope>NUCLEOTIDE SEQUENCE [LARGE SCALE GENOMIC DNA]</scope>
</reference>
<gene>
    <name evidence="2" type="ORF">HPBE_LOCUS21266</name>
</gene>
<name>A0A183GFS1_HELPZ</name>
<evidence type="ECO:0000313" key="4">
    <source>
        <dbReference type="WBParaSite" id="HPBE_0002126701-mRNA-1"/>
    </source>
</evidence>
<accession>A0A183GFS1</accession>
<evidence type="ECO:0000256" key="1">
    <source>
        <dbReference type="SAM" id="MobiDB-lite"/>
    </source>
</evidence>
<organism evidence="3 4">
    <name type="scientific">Heligmosomoides polygyrus</name>
    <name type="common">Parasitic roundworm</name>
    <dbReference type="NCBI Taxonomy" id="6339"/>
    <lineage>
        <taxon>Eukaryota</taxon>
        <taxon>Metazoa</taxon>
        <taxon>Ecdysozoa</taxon>
        <taxon>Nematoda</taxon>
        <taxon>Chromadorea</taxon>
        <taxon>Rhabditida</taxon>
        <taxon>Rhabditina</taxon>
        <taxon>Rhabditomorpha</taxon>
        <taxon>Strongyloidea</taxon>
        <taxon>Heligmosomidae</taxon>
        <taxon>Heligmosomoides</taxon>
    </lineage>
</organism>